<organism evidence="1 2">
    <name type="scientific">Petrolisthes cinctipes</name>
    <name type="common">Flat porcelain crab</name>
    <dbReference type="NCBI Taxonomy" id="88211"/>
    <lineage>
        <taxon>Eukaryota</taxon>
        <taxon>Metazoa</taxon>
        <taxon>Ecdysozoa</taxon>
        <taxon>Arthropoda</taxon>
        <taxon>Crustacea</taxon>
        <taxon>Multicrustacea</taxon>
        <taxon>Malacostraca</taxon>
        <taxon>Eumalacostraca</taxon>
        <taxon>Eucarida</taxon>
        <taxon>Decapoda</taxon>
        <taxon>Pleocyemata</taxon>
        <taxon>Anomura</taxon>
        <taxon>Galatheoidea</taxon>
        <taxon>Porcellanidae</taxon>
        <taxon>Petrolisthes</taxon>
    </lineage>
</organism>
<reference evidence="1" key="1">
    <citation type="submission" date="2023-10" db="EMBL/GenBank/DDBJ databases">
        <title>Genome assemblies of two species of porcelain crab, Petrolisthes cinctipes and Petrolisthes manimaculis (Anomura: Porcellanidae).</title>
        <authorList>
            <person name="Angst P."/>
        </authorList>
    </citation>
    <scope>NUCLEOTIDE SEQUENCE</scope>
    <source>
        <strain evidence="1">PB745_01</strain>
        <tissue evidence="1">Gill</tissue>
    </source>
</reference>
<comment type="caution">
    <text evidence="1">The sequence shown here is derived from an EMBL/GenBank/DDBJ whole genome shotgun (WGS) entry which is preliminary data.</text>
</comment>
<evidence type="ECO:0000313" key="2">
    <source>
        <dbReference type="Proteomes" id="UP001286313"/>
    </source>
</evidence>
<accession>A0AAE1KQE3</accession>
<dbReference type="Proteomes" id="UP001286313">
    <property type="component" value="Unassembled WGS sequence"/>
</dbReference>
<proteinExistence type="predicted"/>
<keyword evidence="2" id="KW-1185">Reference proteome</keyword>
<dbReference type="EMBL" id="JAWQEG010001559">
    <property type="protein sequence ID" value="KAK3878380.1"/>
    <property type="molecule type" value="Genomic_DNA"/>
</dbReference>
<protein>
    <submittedName>
        <fullName evidence="1">Uncharacterized protein</fullName>
    </submittedName>
</protein>
<gene>
    <name evidence="1" type="ORF">Pcinc_016964</name>
</gene>
<sequence>MLTSQQEVMSGAPEFLLVIPDCYSLRVRRLSAPLSSELQACNMSTKNKGTFRDAWLEVPEFQPWLGRMDGDNTKAYCRTCKRAVGAEITTLRRHKKTKLHTKN</sequence>
<evidence type="ECO:0000313" key="1">
    <source>
        <dbReference type="EMBL" id="KAK3878380.1"/>
    </source>
</evidence>
<dbReference type="AlphaFoldDB" id="A0AAE1KQE3"/>
<name>A0AAE1KQE3_PETCI</name>